<protein>
    <submittedName>
        <fullName evidence="2">Tau-tubulin kinase like protein Asator</fullName>
    </submittedName>
</protein>
<dbReference type="InterPro" id="IPR011009">
    <property type="entry name" value="Kinase-like_dom_sf"/>
</dbReference>
<dbReference type="PANTHER" id="PTHR11909">
    <property type="entry name" value="CASEIN KINASE-RELATED"/>
    <property type="match status" value="1"/>
</dbReference>
<dbReference type="InterPro" id="IPR050235">
    <property type="entry name" value="CK1_Ser-Thr_kinase"/>
</dbReference>
<keyword evidence="2" id="KW-0808">Transferase</keyword>
<proteinExistence type="predicted"/>
<organism evidence="2 3">
    <name type="scientific">Ditylenchus destructor</name>
    <dbReference type="NCBI Taxonomy" id="166010"/>
    <lineage>
        <taxon>Eukaryota</taxon>
        <taxon>Metazoa</taxon>
        <taxon>Ecdysozoa</taxon>
        <taxon>Nematoda</taxon>
        <taxon>Chromadorea</taxon>
        <taxon>Rhabditida</taxon>
        <taxon>Tylenchina</taxon>
        <taxon>Tylenchomorpha</taxon>
        <taxon>Sphaerularioidea</taxon>
        <taxon>Anguinidae</taxon>
        <taxon>Anguininae</taxon>
        <taxon>Ditylenchus</taxon>
    </lineage>
</organism>
<dbReference type="AlphaFoldDB" id="A0AAD4N1W1"/>
<evidence type="ECO:0000313" key="3">
    <source>
        <dbReference type="Proteomes" id="UP001201812"/>
    </source>
</evidence>
<dbReference type="Proteomes" id="UP001201812">
    <property type="component" value="Unassembled WGS sequence"/>
</dbReference>
<evidence type="ECO:0000259" key="1">
    <source>
        <dbReference type="PROSITE" id="PS50011"/>
    </source>
</evidence>
<keyword evidence="2" id="KW-0418">Kinase</keyword>
<dbReference type="SUPFAM" id="SSF56112">
    <property type="entry name" value="Protein kinase-like (PK-like)"/>
    <property type="match status" value="1"/>
</dbReference>
<gene>
    <name evidence="2" type="ORF">DdX_08918</name>
</gene>
<comment type="caution">
    <text evidence="2">The sequence shown here is derived from an EMBL/GenBank/DDBJ whole genome shotgun (WGS) entry which is preliminary data.</text>
</comment>
<dbReference type="GO" id="GO:0004672">
    <property type="term" value="F:protein kinase activity"/>
    <property type="evidence" value="ECO:0007669"/>
    <property type="project" value="InterPro"/>
</dbReference>
<dbReference type="PROSITE" id="PS50011">
    <property type="entry name" value="PROTEIN_KINASE_DOM"/>
    <property type="match status" value="1"/>
</dbReference>
<dbReference type="Gene3D" id="1.10.510.10">
    <property type="entry name" value="Transferase(Phosphotransferase) domain 1"/>
    <property type="match status" value="1"/>
</dbReference>
<name>A0AAD4N1W1_9BILA</name>
<sequence length="357" mass="39925">MGQNQAKTAAHSASKVGGEAQTPLATDAAFMGEIAEVSRNVAGIFDSDFLITAPMDDLMERDFCFYHVDNFEEHDRYTIAAVARPEAKRVMAIESMNNYYKVLSLMQDRSYHVPKLERAGAVPKLVFGHEGEQQLERDPEWTSRPTLILSMTSHPVMLGALSAFSPTGCLPTSLALTIGVGLCRAIAALHRAGYVHRLVTPFSFAVCSPISVTNLASRILHIDFSLAKEWPLKPLFIYPFTGSLKYASLRVHHLRGQEPADDIISIIYVIAEMIAGKLPWRSVKEQGTIKKLKSKFHKSPCYKMLPTEIRALYSEMMRAEQFTVVDHSKILDAFRTAIERKYPEGIKLPPWLTTPTQ</sequence>
<keyword evidence="3" id="KW-1185">Reference proteome</keyword>
<reference evidence="2" key="1">
    <citation type="submission" date="2022-01" db="EMBL/GenBank/DDBJ databases">
        <title>Genome Sequence Resource for Two Populations of Ditylenchus destructor, the Migratory Endoparasitic Phytonematode.</title>
        <authorList>
            <person name="Zhang H."/>
            <person name="Lin R."/>
            <person name="Xie B."/>
        </authorList>
    </citation>
    <scope>NUCLEOTIDE SEQUENCE</scope>
    <source>
        <strain evidence="2">BazhouSP</strain>
    </source>
</reference>
<accession>A0AAD4N1W1</accession>
<dbReference type="GO" id="GO:0005524">
    <property type="term" value="F:ATP binding"/>
    <property type="evidence" value="ECO:0007669"/>
    <property type="project" value="InterPro"/>
</dbReference>
<dbReference type="InterPro" id="IPR000719">
    <property type="entry name" value="Prot_kinase_dom"/>
</dbReference>
<evidence type="ECO:0000313" key="2">
    <source>
        <dbReference type="EMBL" id="KAI1714027.1"/>
    </source>
</evidence>
<dbReference type="EMBL" id="JAKKPZ010000014">
    <property type="protein sequence ID" value="KAI1714027.1"/>
    <property type="molecule type" value="Genomic_DNA"/>
</dbReference>
<feature type="domain" description="Protein kinase" evidence="1">
    <location>
        <begin position="34"/>
        <end position="352"/>
    </location>
</feature>